<comment type="caution">
    <text evidence="1">The sequence shown here is derived from an EMBL/GenBank/DDBJ whole genome shotgun (WGS) entry which is preliminary data.</text>
</comment>
<organism evidence="1 2">
    <name type="scientific">Papaver atlanticum</name>
    <dbReference type="NCBI Taxonomy" id="357466"/>
    <lineage>
        <taxon>Eukaryota</taxon>
        <taxon>Viridiplantae</taxon>
        <taxon>Streptophyta</taxon>
        <taxon>Embryophyta</taxon>
        <taxon>Tracheophyta</taxon>
        <taxon>Spermatophyta</taxon>
        <taxon>Magnoliopsida</taxon>
        <taxon>Ranunculales</taxon>
        <taxon>Papaveraceae</taxon>
        <taxon>Papaveroideae</taxon>
        <taxon>Papaver</taxon>
    </lineage>
</organism>
<gene>
    <name evidence="1" type="ORF">MKW98_003392</name>
</gene>
<dbReference type="Proteomes" id="UP001202328">
    <property type="component" value="Unassembled WGS sequence"/>
</dbReference>
<sequence>LSLDQQIGEGREAYTDNIRHTHHEVCATINKKKTVALEVFSVVDNNQSIELVEASRNIFHSCECVHCEVFHKMLDGWELMRVMVMEIGDLLRTESEL</sequence>
<dbReference type="AlphaFoldDB" id="A0AAD4XTN9"/>
<protein>
    <submittedName>
        <fullName evidence="1">Uncharacterized protein</fullName>
    </submittedName>
</protein>
<feature type="non-terminal residue" evidence="1">
    <location>
        <position position="97"/>
    </location>
</feature>
<feature type="non-terminal residue" evidence="1">
    <location>
        <position position="1"/>
    </location>
</feature>
<keyword evidence="2" id="KW-1185">Reference proteome</keyword>
<evidence type="ECO:0000313" key="1">
    <source>
        <dbReference type="EMBL" id="KAI3946829.1"/>
    </source>
</evidence>
<dbReference type="EMBL" id="JAJJMB010003633">
    <property type="protein sequence ID" value="KAI3946829.1"/>
    <property type="molecule type" value="Genomic_DNA"/>
</dbReference>
<accession>A0AAD4XTN9</accession>
<reference evidence="1" key="1">
    <citation type="submission" date="2022-04" db="EMBL/GenBank/DDBJ databases">
        <title>A functionally conserved STORR gene fusion in Papaver species that diverged 16.8 million years ago.</title>
        <authorList>
            <person name="Catania T."/>
        </authorList>
    </citation>
    <scope>NUCLEOTIDE SEQUENCE</scope>
    <source>
        <strain evidence="1">S-188037</strain>
    </source>
</reference>
<proteinExistence type="predicted"/>
<name>A0AAD4XTN9_9MAGN</name>
<evidence type="ECO:0000313" key="2">
    <source>
        <dbReference type="Proteomes" id="UP001202328"/>
    </source>
</evidence>